<dbReference type="EMBL" id="JACHVB010000060">
    <property type="protein sequence ID" value="MBC2596019.1"/>
    <property type="molecule type" value="Genomic_DNA"/>
</dbReference>
<protein>
    <submittedName>
        <fullName evidence="2">Glucosamine-6-phosphate deaminase</fullName>
    </submittedName>
</protein>
<accession>A0A842HI47</accession>
<dbReference type="InterPro" id="IPR006148">
    <property type="entry name" value="Glc/Gal-6P_isomerase"/>
</dbReference>
<dbReference type="GO" id="GO:0005737">
    <property type="term" value="C:cytoplasm"/>
    <property type="evidence" value="ECO:0007669"/>
    <property type="project" value="TreeGrafter"/>
</dbReference>
<dbReference type="Pfam" id="PF01182">
    <property type="entry name" value="Glucosamine_iso"/>
    <property type="match status" value="1"/>
</dbReference>
<evidence type="ECO:0000313" key="2">
    <source>
        <dbReference type="EMBL" id="MBC2596019.1"/>
    </source>
</evidence>
<name>A0A842HI47_9BACT</name>
<dbReference type="SUPFAM" id="SSF100950">
    <property type="entry name" value="NagB/RpiA/CoA transferase-like"/>
    <property type="match status" value="1"/>
</dbReference>
<dbReference type="GO" id="GO:0004342">
    <property type="term" value="F:glucosamine-6-phosphate deaminase activity"/>
    <property type="evidence" value="ECO:0007669"/>
    <property type="project" value="InterPro"/>
</dbReference>
<keyword evidence="3" id="KW-1185">Reference proteome</keyword>
<dbReference type="RefSeq" id="WP_185676938.1">
    <property type="nucleotide sequence ID" value="NZ_JACHVB010000060.1"/>
</dbReference>
<dbReference type="GO" id="GO:0006046">
    <property type="term" value="P:N-acetylglucosamine catabolic process"/>
    <property type="evidence" value="ECO:0007669"/>
    <property type="project" value="TreeGrafter"/>
</dbReference>
<comment type="caution">
    <text evidence="2">The sequence shown here is derived from an EMBL/GenBank/DDBJ whole genome shotgun (WGS) entry which is preliminary data.</text>
</comment>
<gene>
    <name evidence="2" type="ORF">H5P28_17265</name>
</gene>
<dbReference type="GO" id="GO:0005975">
    <property type="term" value="P:carbohydrate metabolic process"/>
    <property type="evidence" value="ECO:0007669"/>
    <property type="project" value="InterPro"/>
</dbReference>
<proteinExistence type="predicted"/>
<dbReference type="Proteomes" id="UP000546464">
    <property type="component" value="Unassembled WGS sequence"/>
</dbReference>
<reference evidence="2 3" key="1">
    <citation type="submission" date="2020-07" db="EMBL/GenBank/DDBJ databases">
        <authorList>
            <person name="Feng X."/>
        </authorList>
    </citation>
    <scope>NUCLEOTIDE SEQUENCE [LARGE SCALE GENOMIC DNA]</scope>
    <source>
        <strain evidence="2 3">JCM31066</strain>
    </source>
</reference>
<feature type="domain" description="Glucosamine/galactosamine-6-phosphate isomerase" evidence="1">
    <location>
        <begin position="17"/>
        <end position="239"/>
    </location>
</feature>
<dbReference type="PANTHER" id="PTHR11280">
    <property type="entry name" value="GLUCOSAMINE-6-PHOSPHATE ISOMERASE"/>
    <property type="match status" value="1"/>
</dbReference>
<evidence type="ECO:0000259" key="1">
    <source>
        <dbReference type="Pfam" id="PF01182"/>
    </source>
</evidence>
<dbReference type="PANTHER" id="PTHR11280:SF6">
    <property type="entry name" value="GLUCOSAMINE-6-PHOSPHATE ISOMERASE NAGB"/>
    <property type="match status" value="1"/>
</dbReference>
<dbReference type="GO" id="GO:0006043">
    <property type="term" value="P:glucosamine catabolic process"/>
    <property type="evidence" value="ECO:0007669"/>
    <property type="project" value="TreeGrafter"/>
</dbReference>
<dbReference type="GO" id="GO:0042802">
    <property type="term" value="F:identical protein binding"/>
    <property type="evidence" value="ECO:0007669"/>
    <property type="project" value="TreeGrafter"/>
</dbReference>
<dbReference type="InterPro" id="IPR037171">
    <property type="entry name" value="NagB/RpiA_transferase-like"/>
</dbReference>
<dbReference type="GO" id="GO:0019262">
    <property type="term" value="P:N-acetylneuraminate catabolic process"/>
    <property type="evidence" value="ECO:0007669"/>
    <property type="project" value="TreeGrafter"/>
</dbReference>
<sequence length="268" mass="29366">MTTSNKSPRLSIHNTRASMGNLAARLVNDEITHLVKSKGRARIMMACAPSQDDYFEALVPLARQQPEIWKKVTVFHMDDYVGLSADQPQSFRFYLRSHFLDHVEVAEFHPLGADAASPEEEARRYGEMLTAEPIDIISMGIGENGHIAFNDPPVADFNDSQAVKVVEMDAVCRQQQVNDGCFPNIDAVPRHALSVTLPVFASAGLLCCIAPTERKAAAVRDTLTAPVGTECPATLLRTHPRSTLLVDEPAASLLSPEVRKAFSCSCQH</sequence>
<dbReference type="CDD" id="cd01399">
    <property type="entry name" value="GlcN6P_deaminase"/>
    <property type="match status" value="1"/>
</dbReference>
<dbReference type="InterPro" id="IPR004547">
    <property type="entry name" value="Glucosamine6P_isomerase"/>
</dbReference>
<evidence type="ECO:0000313" key="3">
    <source>
        <dbReference type="Proteomes" id="UP000546464"/>
    </source>
</evidence>
<dbReference type="Gene3D" id="3.40.50.1360">
    <property type="match status" value="1"/>
</dbReference>
<dbReference type="AlphaFoldDB" id="A0A842HI47"/>
<organism evidence="2 3">
    <name type="scientific">Ruficoccus amylovorans</name>
    <dbReference type="NCBI Taxonomy" id="1804625"/>
    <lineage>
        <taxon>Bacteria</taxon>
        <taxon>Pseudomonadati</taxon>
        <taxon>Verrucomicrobiota</taxon>
        <taxon>Opitutia</taxon>
        <taxon>Puniceicoccales</taxon>
        <taxon>Cerasicoccaceae</taxon>
        <taxon>Ruficoccus</taxon>
    </lineage>
</organism>